<organism evidence="4 5">
    <name type="scientific">Mangrovibacter phragmitis</name>
    <dbReference type="NCBI Taxonomy" id="1691903"/>
    <lineage>
        <taxon>Bacteria</taxon>
        <taxon>Pseudomonadati</taxon>
        <taxon>Pseudomonadota</taxon>
        <taxon>Gammaproteobacteria</taxon>
        <taxon>Enterobacterales</taxon>
        <taxon>Enterobacteriaceae</taxon>
        <taxon>Mangrovibacter</taxon>
    </lineage>
</organism>
<dbReference type="Gene3D" id="3.30.429.10">
    <property type="entry name" value="Macrophage Migration Inhibitory Factor"/>
    <property type="match status" value="1"/>
</dbReference>
<dbReference type="SUPFAM" id="SSF55331">
    <property type="entry name" value="Tautomerase/MIF"/>
    <property type="match status" value="1"/>
</dbReference>
<comment type="caution">
    <text evidence="4">The sequence shown here is derived from an EMBL/GenBank/DDBJ whole genome shotgun (WGS) entry which is preliminary data.</text>
</comment>
<dbReference type="GO" id="GO:0005737">
    <property type="term" value="C:cytoplasm"/>
    <property type="evidence" value="ECO:0007669"/>
    <property type="project" value="InterPro"/>
</dbReference>
<reference evidence="5" key="1">
    <citation type="submission" date="2016-05" db="EMBL/GenBank/DDBJ databases">
        <authorList>
            <person name="Behera P."/>
            <person name="Vaishampayan P."/>
            <person name="Singh N."/>
            <person name="Raina V."/>
            <person name="Suar M."/>
            <person name="Pattnaik A."/>
            <person name="Rastogi G."/>
        </authorList>
    </citation>
    <scope>NUCLEOTIDE SEQUENCE [LARGE SCALE GENOMIC DNA]</scope>
    <source>
        <strain evidence="5">MP23</strain>
    </source>
</reference>
<dbReference type="GO" id="GO:0016862">
    <property type="term" value="F:intramolecular oxidoreductase activity, interconverting keto- and enol-groups"/>
    <property type="evidence" value="ECO:0007669"/>
    <property type="project" value="InterPro"/>
</dbReference>
<dbReference type="Proteomes" id="UP000078225">
    <property type="component" value="Unassembled WGS sequence"/>
</dbReference>
<protein>
    <submittedName>
        <fullName evidence="4">Tautomerase PptA</fullName>
    </submittedName>
</protein>
<dbReference type="InterPro" id="IPR017284">
    <property type="entry name" value="Tautomerase_PptA"/>
</dbReference>
<evidence type="ECO:0000256" key="1">
    <source>
        <dbReference type="ARBA" id="ARBA00023235"/>
    </source>
</evidence>
<evidence type="ECO:0000259" key="3">
    <source>
        <dbReference type="Pfam" id="PF01361"/>
    </source>
</evidence>
<dbReference type="InterPro" id="IPR004370">
    <property type="entry name" value="4-OT-like_dom"/>
</dbReference>
<evidence type="ECO:0000313" key="5">
    <source>
        <dbReference type="Proteomes" id="UP000078225"/>
    </source>
</evidence>
<dbReference type="InterPro" id="IPR014347">
    <property type="entry name" value="Tautomerase/MIF_sf"/>
</dbReference>
<dbReference type="AlphaFoldDB" id="A0A1B7L7N8"/>
<dbReference type="STRING" id="1691903.A9B99_00730"/>
<keyword evidence="1" id="KW-0413">Isomerase</keyword>
<feature type="domain" description="4-oxalocrotonate tautomerase-like" evidence="3">
    <location>
        <begin position="2"/>
        <end position="52"/>
    </location>
</feature>
<dbReference type="PIRSF" id="PIRSF037799">
    <property type="entry name" value="Tautomer_YdcE_prd"/>
    <property type="match status" value="1"/>
</dbReference>
<accession>A0A1B7L7N8</accession>
<name>A0A1B7L7N8_9ENTR</name>
<dbReference type="EMBL" id="LYRP01000001">
    <property type="protein sequence ID" value="OAT78296.1"/>
    <property type="molecule type" value="Genomic_DNA"/>
</dbReference>
<feature type="active site" description="Proton acceptor; via imino nitrogen" evidence="2">
    <location>
        <position position="2"/>
    </location>
</feature>
<keyword evidence="5" id="KW-1185">Reference proteome</keyword>
<dbReference type="OrthoDB" id="3395834at2"/>
<gene>
    <name evidence="4" type="ORF">A9B99_00730</name>
</gene>
<dbReference type="RefSeq" id="WP_064593657.1">
    <property type="nucleotide sequence ID" value="NZ_CP134782.1"/>
</dbReference>
<proteinExistence type="predicted"/>
<sequence length="76" mass="8743">MPHVDIKCYPRELTQEQKKALADDISQVLQKHLQAAEHTVSVALGYISPEHWKTQVYDREIAPQMNNLAKKPGYEL</sequence>
<dbReference type="Pfam" id="PF01361">
    <property type="entry name" value="Tautomerase"/>
    <property type="match status" value="1"/>
</dbReference>
<dbReference type="NCBIfam" id="NF002324">
    <property type="entry name" value="PRK01271.1"/>
    <property type="match status" value="1"/>
</dbReference>
<evidence type="ECO:0000256" key="2">
    <source>
        <dbReference type="PIRSR" id="PIRSR037799-1"/>
    </source>
</evidence>
<evidence type="ECO:0000313" key="4">
    <source>
        <dbReference type="EMBL" id="OAT78296.1"/>
    </source>
</evidence>